<evidence type="ECO:0000256" key="1">
    <source>
        <dbReference type="ARBA" id="ARBA00004141"/>
    </source>
</evidence>
<protein>
    <recommendedName>
        <fullName evidence="9">Mpv17-like protein 2</fullName>
    </recommendedName>
</protein>
<dbReference type="OrthoDB" id="10267969at2759"/>
<evidence type="ECO:0000313" key="8">
    <source>
        <dbReference type="Proteomes" id="UP001152799"/>
    </source>
</evidence>
<keyword evidence="4 6" id="KW-1133">Transmembrane helix</keyword>
<feature type="transmembrane region" description="Helical" evidence="6">
    <location>
        <begin position="184"/>
        <end position="203"/>
    </location>
</feature>
<dbReference type="PANTHER" id="PTHR11266">
    <property type="entry name" value="PEROXISOMAL MEMBRANE PROTEIN 2, PXMP2 MPV17"/>
    <property type="match status" value="1"/>
</dbReference>
<dbReference type="Pfam" id="PF04117">
    <property type="entry name" value="Mpv17_PMP22"/>
    <property type="match status" value="1"/>
</dbReference>
<accession>A0A9N9MYS0</accession>
<keyword evidence="8" id="KW-1185">Reference proteome</keyword>
<name>A0A9N9MYS0_9CUCU</name>
<dbReference type="EMBL" id="OU892284">
    <property type="protein sequence ID" value="CAG9773055.1"/>
    <property type="molecule type" value="Genomic_DNA"/>
</dbReference>
<gene>
    <name evidence="7" type="ORF">CEUTPL_LOCUS13456</name>
</gene>
<dbReference type="Proteomes" id="UP001152799">
    <property type="component" value="Chromosome 8"/>
</dbReference>
<evidence type="ECO:0000256" key="6">
    <source>
        <dbReference type="RuleBase" id="RU363053"/>
    </source>
</evidence>
<evidence type="ECO:0008006" key="9">
    <source>
        <dbReference type="Google" id="ProtNLM"/>
    </source>
</evidence>
<comment type="similarity">
    <text evidence="2 6">Belongs to the peroxisomal membrane protein PXMP2/4 family.</text>
</comment>
<dbReference type="PANTHER" id="PTHR11266:SF81">
    <property type="entry name" value="GH12661P-RELATED"/>
    <property type="match status" value="1"/>
</dbReference>
<dbReference type="InterPro" id="IPR007248">
    <property type="entry name" value="Mpv17_PMP22"/>
</dbReference>
<dbReference type="GO" id="GO:0061668">
    <property type="term" value="P:mitochondrial ribosome assembly"/>
    <property type="evidence" value="ECO:0007669"/>
    <property type="project" value="TreeGrafter"/>
</dbReference>
<evidence type="ECO:0000313" key="7">
    <source>
        <dbReference type="EMBL" id="CAG9773055.1"/>
    </source>
</evidence>
<dbReference type="AlphaFoldDB" id="A0A9N9MYS0"/>
<sequence>MLRLIQKIKCIVRPATTYQIKKISTSGPKRNVFHNIPNLVFGKYLLHTNIISSGVLLWWGDICQQEIEFRQGIIAKRYDYARMARMFTVGIALGPLHHYYYIYIAKVMPKRNLATVFTKIGLDQFIMSPIFIGAFFYSMGALEMKPLKKMNEEILNKFMEVYVMDWCVWVPTQFVNFCFVPVKYQVFYINAVTMLYNIFLSAIKHKDIEHKHDTELKEPLVLIPSSNTNN</sequence>
<comment type="subcellular location">
    <subcellularLocation>
        <location evidence="1">Membrane</location>
        <topology evidence="1">Multi-pass membrane protein</topology>
    </subcellularLocation>
</comment>
<evidence type="ECO:0000256" key="5">
    <source>
        <dbReference type="ARBA" id="ARBA00023136"/>
    </source>
</evidence>
<reference evidence="7" key="1">
    <citation type="submission" date="2022-01" db="EMBL/GenBank/DDBJ databases">
        <authorList>
            <person name="King R."/>
        </authorList>
    </citation>
    <scope>NUCLEOTIDE SEQUENCE</scope>
</reference>
<organism evidence="7 8">
    <name type="scientific">Ceutorhynchus assimilis</name>
    <name type="common">cabbage seed weevil</name>
    <dbReference type="NCBI Taxonomy" id="467358"/>
    <lineage>
        <taxon>Eukaryota</taxon>
        <taxon>Metazoa</taxon>
        <taxon>Ecdysozoa</taxon>
        <taxon>Arthropoda</taxon>
        <taxon>Hexapoda</taxon>
        <taxon>Insecta</taxon>
        <taxon>Pterygota</taxon>
        <taxon>Neoptera</taxon>
        <taxon>Endopterygota</taxon>
        <taxon>Coleoptera</taxon>
        <taxon>Polyphaga</taxon>
        <taxon>Cucujiformia</taxon>
        <taxon>Curculionidae</taxon>
        <taxon>Ceutorhynchinae</taxon>
        <taxon>Ceutorhynchus</taxon>
    </lineage>
</organism>
<proteinExistence type="inferred from homology"/>
<feature type="transmembrane region" description="Helical" evidence="6">
    <location>
        <begin position="124"/>
        <end position="142"/>
    </location>
</feature>
<keyword evidence="5 6" id="KW-0472">Membrane</keyword>
<keyword evidence="3 6" id="KW-0812">Transmembrane</keyword>
<feature type="transmembrane region" description="Helical" evidence="6">
    <location>
        <begin position="86"/>
        <end position="104"/>
    </location>
</feature>
<evidence type="ECO:0000256" key="4">
    <source>
        <dbReference type="ARBA" id="ARBA00022989"/>
    </source>
</evidence>
<dbReference type="GO" id="GO:0005739">
    <property type="term" value="C:mitochondrion"/>
    <property type="evidence" value="ECO:0007669"/>
    <property type="project" value="TreeGrafter"/>
</dbReference>
<dbReference type="GO" id="GO:0016020">
    <property type="term" value="C:membrane"/>
    <property type="evidence" value="ECO:0007669"/>
    <property type="project" value="UniProtKB-SubCell"/>
</dbReference>
<evidence type="ECO:0000256" key="3">
    <source>
        <dbReference type="ARBA" id="ARBA00022692"/>
    </source>
</evidence>
<evidence type="ECO:0000256" key="2">
    <source>
        <dbReference type="ARBA" id="ARBA00006824"/>
    </source>
</evidence>